<feature type="domain" description="Major facilitator superfamily (MFS) profile" evidence="2">
    <location>
        <begin position="1"/>
        <end position="272"/>
    </location>
</feature>
<dbReference type="InterPro" id="IPR011701">
    <property type="entry name" value="MFS"/>
</dbReference>
<feature type="non-terminal residue" evidence="3">
    <location>
        <position position="1"/>
    </location>
</feature>
<reference evidence="3" key="1">
    <citation type="journal article" date="2014" name="Front. Microbiol.">
        <title>High frequency of phylogenetically diverse reductive dehalogenase-homologous genes in deep subseafloor sedimentary metagenomes.</title>
        <authorList>
            <person name="Kawai M."/>
            <person name="Futagami T."/>
            <person name="Toyoda A."/>
            <person name="Takaki Y."/>
            <person name="Nishi S."/>
            <person name="Hori S."/>
            <person name="Arai W."/>
            <person name="Tsubouchi T."/>
            <person name="Morono Y."/>
            <person name="Uchiyama I."/>
            <person name="Ito T."/>
            <person name="Fujiyama A."/>
            <person name="Inagaki F."/>
            <person name="Takami H."/>
        </authorList>
    </citation>
    <scope>NUCLEOTIDE SEQUENCE</scope>
    <source>
        <strain evidence="3">Expedition CK06-06</strain>
    </source>
</reference>
<dbReference type="PANTHER" id="PTHR43129">
    <property type="entry name" value="FOSMIDOMYCIN RESISTANCE PROTEIN"/>
    <property type="match status" value="1"/>
</dbReference>
<feature type="transmembrane region" description="Helical" evidence="1">
    <location>
        <begin position="145"/>
        <end position="164"/>
    </location>
</feature>
<feature type="non-terminal residue" evidence="3">
    <location>
        <position position="272"/>
    </location>
</feature>
<evidence type="ECO:0000259" key="2">
    <source>
        <dbReference type="PROSITE" id="PS50850"/>
    </source>
</evidence>
<dbReference type="SUPFAM" id="SSF103473">
    <property type="entry name" value="MFS general substrate transporter"/>
    <property type="match status" value="1"/>
</dbReference>
<gene>
    <name evidence="3" type="ORF">S01H1_02841</name>
</gene>
<protein>
    <recommendedName>
        <fullName evidence="2">Major facilitator superfamily (MFS) profile domain-containing protein</fullName>
    </recommendedName>
</protein>
<feature type="transmembrane region" description="Helical" evidence="1">
    <location>
        <begin position="111"/>
        <end position="139"/>
    </location>
</feature>
<evidence type="ECO:0000256" key="1">
    <source>
        <dbReference type="SAM" id="Phobius"/>
    </source>
</evidence>
<evidence type="ECO:0000313" key="3">
    <source>
        <dbReference type="EMBL" id="GAF71936.1"/>
    </source>
</evidence>
<dbReference type="Gene3D" id="1.20.1250.20">
    <property type="entry name" value="MFS general substrate transporter like domains"/>
    <property type="match status" value="2"/>
</dbReference>
<dbReference type="InterPro" id="IPR036259">
    <property type="entry name" value="MFS_trans_sf"/>
</dbReference>
<accession>X0S9T3</accession>
<dbReference type="Pfam" id="PF07690">
    <property type="entry name" value="MFS_1"/>
    <property type="match status" value="1"/>
</dbReference>
<feature type="transmembrane region" description="Helical" evidence="1">
    <location>
        <begin position="77"/>
        <end position="99"/>
    </location>
</feature>
<dbReference type="PROSITE" id="PS50850">
    <property type="entry name" value="MFS"/>
    <property type="match status" value="1"/>
</dbReference>
<proteinExistence type="predicted"/>
<organism evidence="3">
    <name type="scientific">marine sediment metagenome</name>
    <dbReference type="NCBI Taxonomy" id="412755"/>
    <lineage>
        <taxon>unclassified sequences</taxon>
        <taxon>metagenomes</taxon>
        <taxon>ecological metagenomes</taxon>
    </lineage>
</organism>
<feature type="transmembrane region" description="Helical" evidence="1">
    <location>
        <begin position="229"/>
        <end position="250"/>
    </location>
</feature>
<feature type="transmembrane region" description="Helical" evidence="1">
    <location>
        <begin position="20"/>
        <end position="41"/>
    </location>
</feature>
<name>X0S9T3_9ZZZZ</name>
<feature type="transmembrane region" description="Helical" evidence="1">
    <location>
        <begin position="185"/>
        <end position="209"/>
    </location>
</feature>
<comment type="caution">
    <text evidence="3">The sequence shown here is derived from an EMBL/GenBank/DDBJ whole genome shotgun (WGS) entry which is preliminary data.</text>
</comment>
<dbReference type="GO" id="GO:0022857">
    <property type="term" value="F:transmembrane transporter activity"/>
    <property type="evidence" value="ECO:0007669"/>
    <property type="project" value="InterPro"/>
</dbReference>
<keyword evidence="1" id="KW-0812">Transmembrane</keyword>
<dbReference type="PANTHER" id="PTHR43129:SF1">
    <property type="entry name" value="FOSMIDOMYCIN RESISTANCE PROTEIN"/>
    <property type="match status" value="1"/>
</dbReference>
<keyword evidence="1" id="KW-0472">Membrane</keyword>
<dbReference type="GO" id="GO:0005886">
    <property type="term" value="C:plasma membrane"/>
    <property type="evidence" value="ECO:0007669"/>
    <property type="project" value="TreeGrafter"/>
</dbReference>
<dbReference type="AlphaFoldDB" id="X0S9T3"/>
<keyword evidence="1" id="KW-1133">Transmembrane helix</keyword>
<sequence>FGRLYTATFPIIREEFLLTSWQLGMIAAIPPLCQAVLSIPVGLMCDRIGSKRMLLISMLFAAAGSLLAATATNPMMLVVAISLVYLNTTFYHPASYSFTTRLFSGENRPRALGIHGAGGTFGMALGPLTLSIFLGYLGLTWRNVYFFWAIPIILGTFLVMRVDYDAVEEAEVTRTEERDSPRGATSLITPALLTFLVYTATRSMALQMISPFMPIFMVDEKGFTVGQMGLIYSSLSISGLISAPLGGVLASRFGSKRWLATTISLSTILLGL</sequence>
<feature type="transmembrane region" description="Helical" evidence="1">
    <location>
        <begin position="53"/>
        <end position="71"/>
    </location>
</feature>
<dbReference type="EMBL" id="BARS01001446">
    <property type="protein sequence ID" value="GAF71936.1"/>
    <property type="molecule type" value="Genomic_DNA"/>
</dbReference>
<dbReference type="InterPro" id="IPR020846">
    <property type="entry name" value="MFS_dom"/>
</dbReference>